<sequence>MSYNLTSSRLPTLVHTYLPTPLHPFLLLSYPVRPHLSFFQRTSKHLSVTSTSSPTLYSKGSKDLCFVIFWALAFTLARAFCLRYVFAPFVRWYLGATPAGHEHAQNGKAHLAKGERKERRRKENIATRFSEQAWSCLYCSVSWTIGMIILHRIPHAASPAQLWGTYPYSPIPGLTKFYYLAQLGWWFHQVYVINTEKRRKDHWQMFGHHILSITLITSSYATNFTRVGTLIHVLMDFVDIIFPLAKMLRYLSHTTLCDITFVIFLVSWLFSRQIGLFLVLRTLFYDAPAYIPFEWNPSQGKYLTRGTFWGFFALLCTLYVLASMWFCMACVVAVRVVRGLGAEDIREEDVEGDDESDAEDGHVAMADLEGIPQSVGTTSASDVGQTATNGEAELKKRR</sequence>
<dbReference type="InterPro" id="IPR006634">
    <property type="entry name" value="TLC-dom"/>
</dbReference>
<name>A0AAW0Z755_9TREE</name>
<evidence type="ECO:0000256" key="5">
    <source>
        <dbReference type="ARBA" id="ARBA00023136"/>
    </source>
</evidence>
<accession>A0AAW0Z755</accession>
<feature type="compositionally biased region" description="Polar residues" evidence="7">
    <location>
        <begin position="374"/>
        <end position="389"/>
    </location>
</feature>
<dbReference type="Pfam" id="PF03798">
    <property type="entry name" value="TRAM_LAG1_CLN8"/>
    <property type="match status" value="1"/>
</dbReference>
<evidence type="ECO:0000256" key="8">
    <source>
        <dbReference type="SAM" id="Phobius"/>
    </source>
</evidence>
<feature type="transmembrane region" description="Helical" evidence="8">
    <location>
        <begin position="177"/>
        <end position="193"/>
    </location>
</feature>
<comment type="subcellular location">
    <subcellularLocation>
        <location evidence="1">Membrane</location>
        <topology evidence="1">Multi-pass membrane protein</topology>
    </subcellularLocation>
</comment>
<evidence type="ECO:0000256" key="2">
    <source>
        <dbReference type="ARBA" id="ARBA00009808"/>
    </source>
</evidence>
<feature type="region of interest" description="Disordered" evidence="7">
    <location>
        <begin position="373"/>
        <end position="398"/>
    </location>
</feature>
<dbReference type="Proteomes" id="UP001388673">
    <property type="component" value="Unassembled WGS sequence"/>
</dbReference>
<dbReference type="GO" id="GO:0046513">
    <property type="term" value="P:ceramide biosynthetic process"/>
    <property type="evidence" value="ECO:0007669"/>
    <property type="project" value="InterPro"/>
</dbReference>
<keyword evidence="11" id="KW-1185">Reference proteome</keyword>
<evidence type="ECO:0000313" key="11">
    <source>
        <dbReference type="Proteomes" id="UP001388673"/>
    </source>
</evidence>
<comment type="caution">
    <text evidence="10">The sequence shown here is derived from an EMBL/GenBank/DDBJ whole genome shotgun (WGS) entry which is preliminary data.</text>
</comment>
<evidence type="ECO:0000259" key="9">
    <source>
        <dbReference type="PROSITE" id="PS50922"/>
    </source>
</evidence>
<dbReference type="PIRSF" id="PIRSF005225">
    <property type="entry name" value="LAG1_LAC1"/>
    <property type="match status" value="1"/>
</dbReference>
<dbReference type="SMART" id="SM00724">
    <property type="entry name" value="TLC"/>
    <property type="match status" value="1"/>
</dbReference>
<dbReference type="PANTHER" id="PTHR12560">
    <property type="entry name" value="LONGEVITY ASSURANCE FACTOR 1 LAG1"/>
    <property type="match status" value="1"/>
</dbReference>
<evidence type="ECO:0000256" key="3">
    <source>
        <dbReference type="ARBA" id="ARBA00022692"/>
    </source>
</evidence>
<feature type="transmembrane region" description="Helical" evidence="8">
    <location>
        <begin position="257"/>
        <end position="280"/>
    </location>
</feature>
<evidence type="ECO:0000313" key="10">
    <source>
        <dbReference type="EMBL" id="KAK8869962.1"/>
    </source>
</evidence>
<evidence type="ECO:0000256" key="1">
    <source>
        <dbReference type="ARBA" id="ARBA00004141"/>
    </source>
</evidence>
<evidence type="ECO:0000256" key="6">
    <source>
        <dbReference type="PROSITE-ProRule" id="PRU00205"/>
    </source>
</evidence>
<comment type="similarity">
    <text evidence="2">Belongs to the sphingosine N-acyltransferase family.</text>
</comment>
<feature type="domain" description="TLC" evidence="9">
    <location>
        <begin position="124"/>
        <end position="338"/>
    </location>
</feature>
<organism evidence="10 11">
    <name type="scientific">Kwoniella newhampshirensis</name>
    <dbReference type="NCBI Taxonomy" id="1651941"/>
    <lineage>
        <taxon>Eukaryota</taxon>
        <taxon>Fungi</taxon>
        <taxon>Dikarya</taxon>
        <taxon>Basidiomycota</taxon>
        <taxon>Agaricomycotina</taxon>
        <taxon>Tremellomycetes</taxon>
        <taxon>Tremellales</taxon>
        <taxon>Cryptococcaceae</taxon>
        <taxon>Kwoniella</taxon>
    </lineage>
</organism>
<dbReference type="GeneID" id="92177792"/>
<protein>
    <recommendedName>
        <fullName evidence="9">TLC domain-containing protein</fullName>
    </recommendedName>
</protein>
<dbReference type="KEGG" id="kne:92177792"/>
<evidence type="ECO:0000256" key="7">
    <source>
        <dbReference type="SAM" id="MobiDB-lite"/>
    </source>
</evidence>
<feature type="transmembrane region" description="Helical" evidence="8">
    <location>
        <begin position="308"/>
        <end position="337"/>
    </location>
</feature>
<dbReference type="EMBL" id="JBCAWK010000001">
    <property type="protein sequence ID" value="KAK8869962.1"/>
    <property type="molecule type" value="Genomic_DNA"/>
</dbReference>
<dbReference type="RefSeq" id="XP_066806208.1">
    <property type="nucleotide sequence ID" value="XM_066943666.1"/>
</dbReference>
<dbReference type="GO" id="GO:0050291">
    <property type="term" value="F:sphingosine N-acyltransferase activity"/>
    <property type="evidence" value="ECO:0007669"/>
    <property type="project" value="InterPro"/>
</dbReference>
<keyword evidence="5 6" id="KW-0472">Membrane</keyword>
<evidence type="ECO:0000256" key="4">
    <source>
        <dbReference type="ARBA" id="ARBA00022989"/>
    </source>
</evidence>
<dbReference type="PROSITE" id="PS50922">
    <property type="entry name" value="TLC"/>
    <property type="match status" value="1"/>
</dbReference>
<reference evidence="10 11" key="1">
    <citation type="journal article" date="2024" name="bioRxiv">
        <title>Comparative genomics of Cryptococcus and Kwoniella reveals pathogenesis evolution and contrasting karyotype dynamics via intercentromeric recombination or chromosome fusion.</title>
        <authorList>
            <person name="Coelho M.A."/>
            <person name="David-Palma M."/>
            <person name="Shea T."/>
            <person name="Bowers K."/>
            <person name="McGinley-Smith S."/>
            <person name="Mohammad A.W."/>
            <person name="Gnirke A."/>
            <person name="Yurkov A.M."/>
            <person name="Nowrousian M."/>
            <person name="Sun S."/>
            <person name="Cuomo C.A."/>
            <person name="Heitman J."/>
        </authorList>
    </citation>
    <scope>NUCLEOTIDE SEQUENCE [LARGE SCALE GENOMIC DNA]</scope>
    <source>
        <strain evidence="10 11">CBS 13917</strain>
    </source>
</reference>
<gene>
    <name evidence="10" type="ORF">IAR55_000532</name>
</gene>
<feature type="transmembrane region" description="Helical" evidence="8">
    <location>
        <begin position="205"/>
        <end position="221"/>
    </location>
</feature>
<dbReference type="PANTHER" id="PTHR12560:SF0">
    <property type="entry name" value="LD18904P"/>
    <property type="match status" value="1"/>
</dbReference>
<dbReference type="AlphaFoldDB" id="A0AAW0Z755"/>
<dbReference type="GO" id="GO:0016020">
    <property type="term" value="C:membrane"/>
    <property type="evidence" value="ECO:0007669"/>
    <property type="project" value="UniProtKB-SubCell"/>
</dbReference>
<keyword evidence="4 8" id="KW-1133">Transmembrane helix</keyword>
<keyword evidence="3 6" id="KW-0812">Transmembrane</keyword>
<dbReference type="InterPro" id="IPR016439">
    <property type="entry name" value="Lag1/Lac1-like"/>
</dbReference>
<proteinExistence type="inferred from homology"/>
<feature type="transmembrane region" description="Helical" evidence="8">
    <location>
        <begin position="64"/>
        <end position="86"/>
    </location>
</feature>